<evidence type="ECO:0000256" key="12">
    <source>
        <dbReference type="SAM" id="SignalP"/>
    </source>
</evidence>
<dbReference type="GO" id="GO:0044718">
    <property type="term" value="P:siderophore transmembrane transport"/>
    <property type="evidence" value="ECO:0007669"/>
    <property type="project" value="TreeGrafter"/>
</dbReference>
<keyword evidence="4 10" id="KW-0812">Transmembrane</keyword>
<sequence length="1002" mass="108347">MHNRPIRHAGTWLALLVLLGWPASAVAQTTVEGTVIDAEAESPLPGVNVRVQDTQIGARTDSEGRFSVELPEGQRTLVFSFVGFATQEVTVPEGETEIQVAMESDVVGIDEVVVTGLASSVKRENLANAVTKIDEEDIAGTVEPSTLDGALQGKLAGVNITSQSGAPGGGINVQMRGISTLGAGSSQPLYIIDGVYVNNSQISTGRSSVDGAGGASQDNAANRLADLNPDEIESLEVLKGPSAAAIYGQRANAGVVIITTKSGEGGDTRVNFSQDLGAVSALNLLGVASWSEDKIDRIYGEGTPAAAREKERFNEARRNGNLTNYEEKLYGNTGLTRNTQLEISGGNQQTQFYVSGGLKDEEGIIKNTGFARKTVRANIDHSLSDRVRISSRSNYIYSNSDRGFTGNQNSTGGSVGYTLAYTPTYAQLQQREDGSYPDNPYFAENPLRLVNEATNNQEVNRFLQSFSLNADLLQSESATLSLDLNGGLDYLNTNSTVYFPPFFQFQQAQSNPGDVIQGKEDNLNTNMQGLLVYNQTLESGAGTFNLTTQGGFSRFTQNENRQLVRGRGLAPGQTNPLNGQIQEIFSQQFVEIVDIGYVGQQEVNWDDKLIGTIGARFDRSTLNAKQQDFYFYPKGSLAVNLHNFGFWGFDPIGQMKLRTAYGETGGLPQFGDTFSALNSVNIGGGLGSTASQRGIDPDLDPERARELEFGADVSALDGRVALEATYYRKVVDDIILDRENPVSTGITTIATNAGTLRNTGVELGLSLSPIRRSNFSWFSKTLFWQNDSEITDLTIPAFTTGGFGAALGTYYTGEGFSPTTIVGTPATPDQEVPFTVYGNAQPDFQMSFSNSFTLFQDLEVSFLFHWSRGGDNINLSRFLSDIGGTTADWNEDFDDDGVPNGLDRTDQFGPGAAQFVEDASYVKLREASIYYTLPSSVLETAFNGVLRNARIGLSGSNLLLFSDYSSYDPEVSVFGTQPVAQSVEVTPYPSSRRLTFHLELEY</sequence>
<organism evidence="15 16">
    <name type="scientific">Salinibacter ruber (strain M8)</name>
    <dbReference type="NCBI Taxonomy" id="761659"/>
    <lineage>
        <taxon>Bacteria</taxon>
        <taxon>Pseudomonadati</taxon>
        <taxon>Rhodothermota</taxon>
        <taxon>Rhodothermia</taxon>
        <taxon>Rhodothermales</taxon>
        <taxon>Salinibacteraceae</taxon>
        <taxon>Salinibacter</taxon>
    </lineage>
</organism>
<name>D5H5E6_SALRM</name>
<dbReference type="AlphaFoldDB" id="D5H5E6"/>
<dbReference type="InterPro" id="IPR023996">
    <property type="entry name" value="TonB-dep_OMP_SusC/RagA"/>
</dbReference>
<feature type="signal peptide" evidence="12">
    <location>
        <begin position="1"/>
        <end position="27"/>
    </location>
</feature>
<dbReference type="Proteomes" id="UP000000933">
    <property type="component" value="Chromosome"/>
</dbReference>
<dbReference type="InterPro" id="IPR023997">
    <property type="entry name" value="TonB-dep_OMP_SusC/RagA_CS"/>
</dbReference>
<proteinExistence type="inferred from homology"/>
<dbReference type="EMBL" id="FP565814">
    <property type="protein sequence ID" value="CBH23251.1"/>
    <property type="molecule type" value="Genomic_DNA"/>
</dbReference>
<reference evidence="15 16" key="1">
    <citation type="journal article" date="2010" name="ISME J.">
        <title>Fine-scale evolution: genomic, phenotypic and ecological differentiation in two coexisting Salinibacter ruber strains.</title>
        <authorList>
            <person name="Pena A."/>
            <person name="Teeling H."/>
            <person name="Huerta-Cepas J."/>
            <person name="Santos F."/>
            <person name="Yarza P."/>
            <person name="Brito-Echeverria J."/>
            <person name="Lucio M."/>
            <person name="Schmitt-Kopplin P."/>
            <person name="Meseguer I."/>
            <person name="Schenowitz C."/>
            <person name="Dossat C."/>
            <person name="Barbe V."/>
            <person name="Dopazo J."/>
            <person name="Rossello-Mora R."/>
            <person name="Schuler M."/>
            <person name="Glockner F.O."/>
            <person name="Amann R."/>
            <person name="Gabaldon T."/>
            <person name="Anton J."/>
        </authorList>
    </citation>
    <scope>NUCLEOTIDE SEQUENCE [LARGE SCALE GENOMIC DNA]</scope>
    <source>
        <strain evidence="15 16">M8</strain>
    </source>
</reference>
<protein>
    <submittedName>
        <fullName evidence="15">TonB-dependent receptor</fullName>
    </submittedName>
</protein>
<evidence type="ECO:0000256" key="8">
    <source>
        <dbReference type="ARBA" id="ARBA00023170"/>
    </source>
</evidence>
<dbReference type="InterPro" id="IPR000531">
    <property type="entry name" value="Beta-barrel_TonB"/>
</dbReference>
<dbReference type="GO" id="GO:0009279">
    <property type="term" value="C:cell outer membrane"/>
    <property type="evidence" value="ECO:0007669"/>
    <property type="project" value="UniProtKB-SubCell"/>
</dbReference>
<dbReference type="Pfam" id="PF00593">
    <property type="entry name" value="TonB_dep_Rec_b-barrel"/>
    <property type="match status" value="1"/>
</dbReference>
<keyword evidence="7 10" id="KW-0472">Membrane</keyword>
<comment type="similarity">
    <text evidence="10 11">Belongs to the TonB-dependent receptor family.</text>
</comment>
<evidence type="ECO:0000256" key="4">
    <source>
        <dbReference type="ARBA" id="ARBA00022692"/>
    </source>
</evidence>
<dbReference type="InterPro" id="IPR037066">
    <property type="entry name" value="Plug_dom_sf"/>
</dbReference>
<evidence type="ECO:0000256" key="1">
    <source>
        <dbReference type="ARBA" id="ARBA00004571"/>
    </source>
</evidence>
<dbReference type="HOGENOM" id="CLU_004317_2_0_10"/>
<dbReference type="SUPFAM" id="SSF56935">
    <property type="entry name" value="Porins"/>
    <property type="match status" value="1"/>
</dbReference>
<evidence type="ECO:0000256" key="6">
    <source>
        <dbReference type="ARBA" id="ARBA00023077"/>
    </source>
</evidence>
<dbReference type="PATRIC" id="fig|761659.10.peg.378"/>
<dbReference type="Gene3D" id="2.170.130.10">
    <property type="entry name" value="TonB-dependent receptor, plug domain"/>
    <property type="match status" value="1"/>
</dbReference>
<dbReference type="NCBIfam" id="TIGR04056">
    <property type="entry name" value="OMP_RagA_SusC"/>
    <property type="match status" value="1"/>
</dbReference>
<accession>D5H5E6</accession>
<evidence type="ECO:0000259" key="13">
    <source>
        <dbReference type="Pfam" id="PF00593"/>
    </source>
</evidence>
<evidence type="ECO:0000256" key="7">
    <source>
        <dbReference type="ARBA" id="ARBA00023136"/>
    </source>
</evidence>
<dbReference type="SUPFAM" id="SSF49464">
    <property type="entry name" value="Carboxypeptidase regulatory domain-like"/>
    <property type="match status" value="1"/>
</dbReference>
<evidence type="ECO:0000256" key="2">
    <source>
        <dbReference type="ARBA" id="ARBA00022448"/>
    </source>
</evidence>
<gene>
    <name evidence="15" type="primary">cirA</name>
    <name evidence="15" type="ordered locus">SRM_00330</name>
</gene>
<dbReference type="Gene3D" id="2.40.170.20">
    <property type="entry name" value="TonB-dependent receptor, beta-barrel domain"/>
    <property type="match status" value="1"/>
</dbReference>
<evidence type="ECO:0000313" key="15">
    <source>
        <dbReference type="EMBL" id="CBH23251.1"/>
    </source>
</evidence>
<feature type="chain" id="PRO_5003072832" evidence="12">
    <location>
        <begin position="28"/>
        <end position="1002"/>
    </location>
</feature>
<dbReference type="InterPro" id="IPR012910">
    <property type="entry name" value="Plug_dom"/>
</dbReference>
<dbReference type="NCBIfam" id="TIGR04057">
    <property type="entry name" value="SusC_RagA_signa"/>
    <property type="match status" value="1"/>
</dbReference>
<comment type="subcellular location">
    <subcellularLocation>
        <location evidence="1 10">Cell outer membrane</location>
        <topology evidence="1 10">Multi-pass membrane protein</topology>
    </subcellularLocation>
</comment>
<keyword evidence="8 15" id="KW-0675">Receptor</keyword>
<evidence type="ECO:0000256" key="5">
    <source>
        <dbReference type="ARBA" id="ARBA00022729"/>
    </source>
</evidence>
<evidence type="ECO:0000259" key="14">
    <source>
        <dbReference type="Pfam" id="PF07715"/>
    </source>
</evidence>
<dbReference type="Pfam" id="PF13715">
    <property type="entry name" value="CarbopepD_reg_2"/>
    <property type="match status" value="1"/>
</dbReference>
<evidence type="ECO:0000256" key="3">
    <source>
        <dbReference type="ARBA" id="ARBA00022452"/>
    </source>
</evidence>
<feature type="domain" description="TonB-dependent receptor plug" evidence="14">
    <location>
        <begin position="124"/>
        <end position="255"/>
    </location>
</feature>
<dbReference type="PANTHER" id="PTHR30069">
    <property type="entry name" value="TONB-DEPENDENT OUTER MEMBRANE RECEPTOR"/>
    <property type="match status" value="1"/>
</dbReference>
<evidence type="ECO:0000256" key="10">
    <source>
        <dbReference type="PROSITE-ProRule" id="PRU01360"/>
    </source>
</evidence>
<dbReference type="GO" id="GO:0015344">
    <property type="term" value="F:siderophore uptake transmembrane transporter activity"/>
    <property type="evidence" value="ECO:0007669"/>
    <property type="project" value="TreeGrafter"/>
</dbReference>
<dbReference type="Pfam" id="PF07715">
    <property type="entry name" value="Plug"/>
    <property type="match status" value="1"/>
</dbReference>
<dbReference type="PANTHER" id="PTHR30069:SF29">
    <property type="entry name" value="HEMOGLOBIN AND HEMOGLOBIN-HAPTOGLOBIN-BINDING PROTEIN 1-RELATED"/>
    <property type="match status" value="1"/>
</dbReference>
<evidence type="ECO:0000256" key="9">
    <source>
        <dbReference type="ARBA" id="ARBA00023237"/>
    </source>
</evidence>
<keyword evidence="9 10" id="KW-0998">Cell outer membrane</keyword>
<keyword evidence="3 10" id="KW-1134">Transmembrane beta strand</keyword>
<dbReference type="InterPro" id="IPR036942">
    <property type="entry name" value="Beta-barrel_TonB_sf"/>
</dbReference>
<keyword evidence="6 11" id="KW-0798">TonB box</keyword>
<reference evidence="16" key="2">
    <citation type="submission" date="2010-04" db="EMBL/GenBank/DDBJ databases">
        <title>Genome sequence of Salinibacter ruber M8.</title>
        <authorList>
            <consortium name="Genoscope"/>
        </authorList>
    </citation>
    <scope>NUCLEOTIDE SEQUENCE [LARGE SCALE GENOMIC DNA]</scope>
    <source>
        <strain evidence="16">M8</strain>
    </source>
</reference>
<dbReference type="Gene3D" id="2.60.40.1120">
    <property type="entry name" value="Carboxypeptidase-like, regulatory domain"/>
    <property type="match status" value="1"/>
</dbReference>
<dbReference type="InterPro" id="IPR039426">
    <property type="entry name" value="TonB-dep_rcpt-like"/>
</dbReference>
<keyword evidence="2 10" id="KW-0813">Transport</keyword>
<dbReference type="PROSITE" id="PS52016">
    <property type="entry name" value="TONB_DEPENDENT_REC_3"/>
    <property type="match status" value="1"/>
</dbReference>
<dbReference type="InterPro" id="IPR008969">
    <property type="entry name" value="CarboxyPept-like_regulatory"/>
</dbReference>
<keyword evidence="5 12" id="KW-0732">Signal</keyword>
<evidence type="ECO:0000256" key="11">
    <source>
        <dbReference type="RuleBase" id="RU003357"/>
    </source>
</evidence>
<evidence type="ECO:0000313" key="16">
    <source>
        <dbReference type="Proteomes" id="UP000000933"/>
    </source>
</evidence>
<feature type="domain" description="TonB-dependent receptor-like beta-barrel" evidence="13">
    <location>
        <begin position="425"/>
        <end position="866"/>
    </location>
</feature>
<dbReference type="KEGG" id="srm:SRM_00330"/>